<dbReference type="RefSeq" id="WP_073325817.1">
    <property type="nucleotide sequence ID" value="NZ_FQYO01000001.1"/>
</dbReference>
<gene>
    <name evidence="1" type="ORF">SAMN05444417_0245</name>
</gene>
<proteinExistence type="predicted"/>
<evidence type="ECO:0000313" key="1">
    <source>
        <dbReference type="EMBL" id="SHI31826.1"/>
    </source>
</evidence>
<keyword evidence="2" id="KW-1185">Reference proteome</keyword>
<sequence>MVELRCAVTTACEAETGTCRAGAGDREVTLAPTGTSDSASYWDVTIDGRTFPAMTSTALGPWQWEESAQDSAWLFPSGPSSMMLVRQRIAGDELSTTTEYLSCEEG</sequence>
<evidence type="ECO:0000313" key="2">
    <source>
        <dbReference type="Proteomes" id="UP000184292"/>
    </source>
</evidence>
<organism evidence="1 2">
    <name type="scientific">Wenxinia saemankumensis</name>
    <dbReference type="NCBI Taxonomy" id="1447782"/>
    <lineage>
        <taxon>Bacteria</taxon>
        <taxon>Pseudomonadati</taxon>
        <taxon>Pseudomonadota</taxon>
        <taxon>Alphaproteobacteria</taxon>
        <taxon>Rhodobacterales</taxon>
        <taxon>Roseobacteraceae</taxon>
        <taxon>Wenxinia</taxon>
    </lineage>
</organism>
<dbReference type="EMBL" id="FQYO01000001">
    <property type="protein sequence ID" value="SHI31826.1"/>
    <property type="molecule type" value="Genomic_DNA"/>
</dbReference>
<protein>
    <submittedName>
        <fullName evidence="1">Uncharacterized protein</fullName>
    </submittedName>
</protein>
<dbReference type="STRING" id="1447782.SAMN05444417_0245"/>
<dbReference type="AlphaFoldDB" id="A0A1M6A5S9"/>
<reference evidence="1 2" key="1">
    <citation type="submission" date="2016-11" db="EMBL/GenBank/DDBJ databases">
        <authorList>
            <person name="Jaros S."/>
            <person name="Januszkiewicz K."/>
            <person name="Wedrychowicz H."/>
        </authorList>
    </citation>
    <scope>NUCLEOTIDE SEQUENCE [LARGE SCALE GENOMIC DNA]</scope>
    <source>
        <strain evidence="1 2">DSM 100565</strain>
    </source>
</reference>
<accession>A0A1M6A5S9</accession>
<name>A0A1M6A5S9_9RHOB</name>
<dbReference type="Proteomes" id="UP000184292">
    <property type="component" value="Unassembled WGS sequence"/>
</dbReference>